<proteinExistence type="predicted"/>
<sequence length="103" mass="11090">MVEVSRGVGFKAALYGASARAGCDPRAVCKLAAQALKRRRDLEQALRQCGLDCGGLLLVMEWFITFGPWLCLRPLPLPPLPPSLRSSAGPRLERRGPPVAPAP</sequence>
<organism evidence="2 3">
    <name type="scientific">Effrenium voratum</name>
    <dbReference type="NCBI Taxonomy" id="2562239"/>
    <lineage>
        <taxon>Eukaryota</taxon>
        <taxon>Sar</taxon>
        <taxon>Alveolata</taxon>
        <taxon>Dinophyceae</taxon>
        <taxon>Suessiales</taxon>
        <taxon>Symbiodiniaceae</taxon>
        <taxon>Effrenium</taxon>
    </lineage>
</organism>
<protein>
    <submittedName>
        <fullName evidence="2">Uncharacterized protein</fullName>
    </submittedName>
</protein>
<name>A0AA36ICN3_9DINO</name>
<feature type="region of interest" description="Disordered" evidence="1">
    <location>
        <begin position="83"/>
        <end position="103"/>
    </location>
</feature>
<keyword evidence="3" id="KW-1185">Reference proteome</keyword>
<evidence type="ECO:0000313" key="3">
    <source>
        <dbReference type="Proteomes" id="UP001178507"/>
    </source>
</evidence>
<evidence type="ECO:0000313" key="2">
    <source>
        <dbReference type="EMBL" id="CAJ1384326.1"/>
    </source>
</evidence>
<dbReference type="AlphaFoldDB" id="A0AA36ICN3"/>
<dbReference type="EMBL" id="CAUJNA010001112">
    <property type="protein sequence ID" value="CAJ1384326.1"/>
    <property type="molecule type" value="Genomic_DNA"/>
</dbReference>
<dbReference type="Proteomes" id="UP001178507">
    <property type="component" value="Unassembled WGS sequence"/>
</dbReference>
<accession>A0AA36ICN3</accession>
<evidence type="ECO:0000256" key="1">
    <source>
        <dbReference type="SAM" id="MobiDB-lite"/>
    </source>
</evidence>
<gene>
    <name evidence="2" type="ORF">EVOR1521_LOCUS11216</name>
</gene>
<reference evidence="2" key="1">
    <citation type="submission" date="2023-08" db="EMBL/GenBank/DDBJ databases">
        <authorList>
            <person name="Chen Y."/>
            <person name="Shah S."/>
            <person name="Dougan E. K."/>
            <person name="Thang M."/>
            <person name="Chan C."/>
        </authorList>
    </citation>
    <scope>NUCLEOTIDE SEQUENCE</scope>
</reference>
<comment type="caution">
    <text evidence="2">The sequence shown here is derived from an EMBL/GenBank/DDBJ whole genome shotgun (WGS) entry which is preliminary data.</text>
</comment>